<dbReference type="Gene3D" id="3.60.15.10">
    <property type="entry name" value="Ribonuclease Z/Hydroxyacylglutathione hydrolase-like"/>
    <property type="match status" value="1"/>
</dbReference>
<organism evidence="2 3">
    <name type="scientific">Chryseobacterium oryctis</name>
    <dbReference type="NCBI Taxonomy" id="2952618"/>
    <lineage>
        <taxon>Bacteria</taxon>
        <taxon>Pseudomonadati</taxon>
        <taxon>Bacteroidota</taxon>
        <taxon>Flavobacteriia</taxon>
        <taxon>Flavobacteriales</taxon>
        <taxon>Weeksellaceae</taxon>
        <taxon>Chryseobacterium group</taxon>
        <taxon>Chryseobacterium</taxon>
    </lineage>
</organism>
<accession>A0ABT3HMI6</accession>
<dbReference type="CDD" id="cd07726">
    <property type="entry name" value="ST1585-like_MBL-fold"/>
    <property type="match status" value="1"/>
</dbReference>
<dbReference type="PANTHER" id="PTHR42951:SF22">
    <property type="entry name" value="METALLO BETA-LACTAMASE SUPERFAMILY LIPOPROTEIN"/>
    <property type="match status" value="1"/>
</dbReference>
<dbReference type="InterPro" id="IPR037482">
    <property type="entry name" value="ST1585_MBL-fold"/>
</dbReference>
<evidence type="ECO:0000313" key="3">
    <source>
        <dbReference type="Proteomes" id="UP001163719"/>
    </source>
</evidence>
<dbReference type="SMART" id="SM00849">
    <property type="entry name" value="Lactamase_B"/>
    <property type="match status" value="1"/>
</dbReference>
<keyword evidence="3" id="KW-1185">Reference proteome</keyword>
<reference evidence="2" key="1">
    <citation type="submission" date="2022-10" db="EMBL/GenBank/DDBJ databases">
        <title>Chryseobacterium babae sp. nov. isolated from the gut of the beetle Oryctes rhinoceros, and Chryseobacterium kimseyorum sp. nov., isolated from a stick insect rearing cage.</title>
        <authorList>
            <person name="Shelomi M."/>
            <person name="Han C.-J."/>
            <person name="Chen W.-M."/>
            <person name="Chen H.-K."/>
            <person name="Liaw S.-J."/>
            <person name="Muhle E."/>
            <person name="Clermont D."/>
        </authorList>
    </citation>
    <scope>NUCLEOTIDE SEQUENCE</scope>
    <source>
        <strain evidence="2">WLa1L2M3</strain>
    </source>
</reference>
<name>A0ABT3HMI6_9FLAO</name>
<feature type="domain" description="Metallo-beta-lactamase" evidence="1">
    <location>
        <begin position="17"/>
        <end position="211"/>
    </location>
</feature>
<dbReference type="EMBL" id="JAPDHV010000002">
    <property type="protein sequence ID" value="MCW3161012.1"/>
    <property type="molecule type" value="Genomic_DNA"/>
</dbReference>
<sequence>MSKIKVLDLQFLDTKKAIGSFLIPSEEGLILIESGPESTYKHLQSAIENEGFNVEDVKHVLLTHIHFDHAGAAWKFAEFGAKIYVHPKGYSHMLDPEKLWNSAKMIYGDDMDRLWGKMQPIPENLLIQVDDNDIITIGEHQFKVIYTPGHAVHHNSYRLGDIIFTGDVGGVKIGNHPIVPPCPPPDINLELWKSSLDKLDAENAKVFYLTHFGRQENVLELTQELRIILDDWANWIKPYFDEGISAEEITPKFMAYTKSQFQKKGLSEEEIQIYEYANPSWMSVSGLLRYWKLKKEGRI</sequence>
<gene>
    <name evidence="2" type="ORF">OH806_06985</name>
</gene>
<proteinExistence type="predicted"/>
<dbReference type="InterPro" id="IPR036866">
    <property type="entry name" value="RibonucZ/Hydroxyglut_hydro"/>
</dbReference>
<dbReference type="Proteomes" id="UP001163719">
    <property type="component" value="Unassembled WGS sequence"/>
</dbReference>
<protein>
    <submittedName>
        <fullName evidence="2">MBL fold metallo-hydrolase</fullName>
    </submittedName>
</protein>
<evidence type="ECO:0000259" key="1">
    <source>
        <dbReference type="SMART" id="SM00849"/>
    </source>
</evidence>
<dbReference type="InterPro" id="IPR001279">
    <property type="entry name" value="Metallo-B-lactamas"/>
</dbReference>
<dbReference type="SUPFAM" id="SSF56281">
    <property type="entry name" value="Metallo-hydrolase/oxidoreductase"/>
    <property type="match status" value="1"/>
</dbReference>
<dbReference type="Pfam" id="PF00753">
    <property type="entry name" value="Lactamase_B"/>
    <property type="match status" value="1"/>
</dbReference>
<dbReference type="RefSeq" id="WP_264742953.1">
    <property type="nucleotide sequence ID" value="NZ_JAPDHV010000002.1"/>
</dbReference>
<comment type="caution">
    <text evidence="2">The sequence shown here is derived from an EMBL/GenBank/DDBJ whole genome shotgun (WGS) entry which is preliminary data.</text>
</comment>
<evidence type="ECO:0000313" key="2">
    <source>
        <dbReference type="EMBL" id="MCW3161012.1"/>
    </source>
</evidence>
<dbReference type="PANTHER" id="PTHR42951">
    <property type="entry name" value="METALLO-BETA-LACTAMASE DOMAIN-CONTAINING"/>
    <property type="match status" value="1"/>
</dbReference>
<dbReference type="InterPro" id="IPR050855">
    <property type="entry name" value="NDM-1-like"/>
</dbReference>